<comment type="caution">
    <text evidence="7">The sequence shown here is derived from an EMBL/GenBank/DDBJ whole genome shotgun (WGS) entry which is preliminary data.</text>
</comment>
<keyword evidence="2 6" id="KW-0812">Transmembrane</keyword>
<sequence>MRWKGDRQSKNVEDRRSSSGGLSGGVIGGGGIGLLLIVLFSLFFSGGNIDLGSLLGSENSPTTTQQPTGTDEQKEFASVVFGHLEDYWNAEFKQPEYAQYQQSYENPTLVLYSGSVRSACGQASSAVGPFYCPGDQKVYLDLSFQEELSQRFGATGDFAMAYVIAHEVGHHVQYELGTSDKMERLRSRLSEKQYNRYSVALELQADYFAGCFARYLANKTYQGQPILEVGDIDEAIQAANQIGDDTLQQEAQGYVVPDSFTHGTSEQRVDWFKRGYQYGDLKHGDTFSTYNLSL</sequence>
<evidence type="ECO:0000313" key="10">
    <source>
        <dbReference type="Proteomes" id="UP000216797"/>
    </source>
</evidence>
<reference evidence="8 10" key="2">
    <citation type="submission" date="2015-08" db="EMBL/GenBank/DDBJ databases">
        <title>Enterococcus genome sequence.</title>
        <authorList>
            <person name="Acedo J.Z."/>
            <person name="Vederas J.C."/>
        </authorList>
    </citation>
    <scope>NUCLEOTIDE SEQUENCE [LARGE SCALE GENOMIC DNA]</scope>
    <source>
        <strain evidence="8 10">49</strain>
    </source>
</reference>
<dbReference type="Proteomes" id="UP000216797">
    <property type="component" value="Unassembled WGS sequence"/>
</dbReference>
<dbReference type="InterPro" id="IPR007343">
    <property type="entry name" value="Uncharacterised_pept_Zn_put"/>
</dbReference>
<evidence type="ECO:0000256" key="2">
    <source>
        <dbReference type="ARBA" id="ARBA00022692"/>
    </source>
</evidence>
<dbReference type="RefSeq" id="WP_071864303.1">
    <property type="nucleotide sequence ID" value="NZ_JBHLVQ010000013.1"/>
</dbReference>
<dbReference type="GO" id="GO:0006508">
    <property type="term" value="P:proteolysis"/>
    <property type="evidence" value="ECO:0007669"/>
    <property type="project" value="UniProtKB-KW"/>
</dbReference>
<organism evidence="7 9">
    <name type="scientific">Enterococcus canintestini</name>
    <dbReference type="NCBI Taxonomy" id="317010"/>
    <lineage>
        <taxon>Bacteria</taxon>
        <taxon>Bacillati</taxon>
        <taxon>Bacillota</taxon>
        <taxon>Bacilli</taxon>
        <taxon>Lactobacillales</taxon>
        <taxon>Enterococcaceae</taxon>
        <taxon>Enterococcus</taxon>
    </lineage>
</organism>
<keyword evidence="8" id="KW-0482">Metalloprotease</keyword>
<dbReference type="Pfam" id="PF04228">
    <property type="entry name" value="Zn_peptidase"/>
    <property type="match status" value="1"/>
</dbReference>
<dbReference type="EMBL" id="JXKG01000004">
    <property type="protein sequence ID" value="OJG15944.1"/>
    <property type="molecule type" value="Genomic_DNA"/>
</dbReference>
<dbReference type="SUPFAM" id="SSF55486">
    <property type="entry name" value="Metalloproteases ('zincins'), catalytic domain"/>
    <property type="match status" value="1"/>
</dbReference>
<keyword evidence="4 6" id="KW-0472">Membrane</keyword>
<dbReference type="PANTHER" id="PTHR30168">
    <property type="entry name" value="PUTATIVE MEMBRANE PROTEIN YPFJ"/>
    <property type="match status" value="1"/>
</dbReference>
<dbReference type="EMBL" id="LHUG01000005">
    <property type="protein sequence ID" value="PAB00979.1"/>
    <property type="molecule type" value="Genomic_DNA"/>
</dbReference>
<evidence type="ECO:0000256" key="5">
    <source>
        <dbReference type="SAM" id="MobiDB-lite"/>
    </source>
</evidence>
<feature type="transmembrane region" description="Helical" evidence="6">
    <location>
        <begin position="21"/>
        <end position="44"/>
    </location>
</feature>
<evidence type="ECO:0000313" key="7">
    <source>
        <dbReference type="EMBL" id="OJG15944.1"/>
    </source>
</evidence>
<gene>
    <name evidence="8" type="ORF">AKL21_06900</name>
    <name evidence="7" type="ORF">RU96_GL001921</name>
</gene>
<comment type="subcellular location">
    <subcellularLocation>
        <location evidence="1">Membrane</location>
        <topology evidence="1">Single-pass membrane protein</topology>
    </subcellularLocation>
</comment>
<protein>
    <submittedName>
        <fullName evidence="8">Metalloprotease</fullName>
    </submittedName>
</protein>
<evidence type="ECO:0000256" key="3">
    <source>
        <dbReference type="ARBA" id="ARBA00022989"/>
    </source>
</evidence>
<evidence type="ECO:0000313" key="9">
    <source>
        <dbReference type="Proteomes" id="UP000182835"/>
    </source>
</evidence>
<feature type="compositionally biased region" description="Basic and acidic residues" evidence="5">
    <location>
        <begin position="1"/>
        <end position="17"/>
    </location>
</feature>
<proteinExistence type="predicted"/>
<keyword evidence="8" id="KW-0378">Hydrolase</keyword>
<dbReference type="AlphaFoldDB" id="A0A1L8R863"/>
<accession>A0A1L8R863</accession>
<dbReference type="Proteomes" id="UP000182835">
    <property type="component" value="Unassembled WGS sequence"/>
</dbReference>
<evidence type="ECO:0000256" key="4">
    <source>
        <dbReference type="ARBA" id="ARBA00023136"/>
    </source>
</evidence>
<dbReference type="STRING" id="317010.RU96_GL001921"/>
<reference evidence="7 9" key="1">
    <citation type="submission" date="2014-12" db="EMBL/GenBank/DDBJ databases">
        <title>Draft genome sequences of 29 type strains of Enterococci.</title>
        <authorList>
            <person name="Zhong Z."/>
            <person name="Sun Z."/>
            <person name="Liu W."/>
            <person name="Zhang W."/>
            <person name="Zhang H."/>
        </authorList>
    </citation>
    <scope>NUCLEOTIDE SEQUENCE [LARGE SCALE GENOMIC DNA]</scope>
    <source>
        <strain evidence="7 9">DSM 21207</strain>
    </source>
</reference>
<dbReference type="GO" id="GO:0016020">
    <property type="term" value="C:membrane"/>
    <property type="evidence" value="ECO:0007669"/>
    <property type="project" value="UniProtKB-SubCell"/>
</dbReference>
<keyword evidence="8" id="KW-0645">Protease</keyword>
<name>A0A1L8R863_9ENTE</name>
<dbReference type="OrthoDB" id="9774900at2"/>
<dbReference type="GO" id="GO:0008237">
    <property type="term" value="F:metallopeptidase activity"/>
    <property type="evidence" value="ECO:0007669"/>
    <property type="project" value="UniProtKB-KW"/>
</dbReference>
<feature type="region of interest" description="Disordered" evidence="5">
    <location>
        <begin position="1"/>
        <end position="21"/>
    </location>
</feature>
<dbReference type="PANTHER" id="PTHR30168:SF0">
    <property type="entry name" value="INNER MEMBRANE PROTEIN"/>
    <property type="match status" value="1"/>
</dbReference>
<keyword evidence="10" id="KW-1185">Reference proteome</keyword>
<keyword evidence="3 6" id="KW-1133">Transmembrane helix</keyword>
<evidence type="ECO:0000256" key="1">
    <source>
        <dbReference type="ARBA" id="ARBA00004167"/>
    </source>
</evidence>
<evidence type="ECO:0000313" key="8">
    <source>
        <dbReference type="EMBL" id="PAB00979.1"/>
    </source>
</evidence>
<evidence type="ECO:0000256" key="6">
    <source>
        <dbReference type="SAM" id="Phobius"/>
    </source>
</evidence>